<accession>A0AAW1YM39</accession>
<evidence type="ECO:0000313" key="2">
    <source>
        <dbReference type="EMBL" id="KAK9949525.1"/>
    </source>
</evidence>
<dbReference type="AlphaFoldDB" id="A0AAW1YM39"/>
<evidence type="ECO:0000313" key="3">
    <source>
        <dbReference type="Proteomes" id="UP001457282"/>
    </source>
</evidence>
<keyword evidence="3" id="KW-1185">Reference proteome</keyword>
<dbReference type="EMBL" id="JBEDUW010000001">
    <property type="protein sequence ID" value="KAK9949525.1"/>
    <property type="molecule type" value="Genomic_DNA"/>
</dbReference>
<protein>
    <submittedName>
        <fullName evidence="2">Uncharacterized protein</fullName>
    </submittedName>
</protein>
<comment type="caution">
    <text evidence="2">The sequence shown here is derived from an EMBL/GenBank/DDBJ whole genome shotgun (WGS) entry which is preliminary data.</text>
</comment>
<organism evidence="2 3">
    <name type="scientific">Rubus argutus</name>
    <name type="common">Southern blackberry</name>
    <dbReference type="NCBI Taxonomy" id="59490"/>
    <lineage>
        <taxon>Eukaryota</taxon>
        <taxon>Viridiplantae</taxon>
        <taxon>Streptophyta</taxon>
        <taxon>Embryophyta</taxon>
        <taxon>Tracheophyta</taxon>
        <taxon>Spermatophyta</taxon>
        <taxon>Magnoliopsida</taxon>
        <taxon>eudicotyledons</taxon>
        <taxon>Gunneridae</taxon>
        <taxon>Pentapetalae</taxon>
        <taxon>rosids</taxon>
        <taxon>fabids</taxon>
        <taxon>Rosales</taxon>
        <taxon>Rosaceae</taxon>
        <taxon>Rosoideae</taxon>
        <taxon>Rosoideae incertae sedis</taxon>
        <taxon>Rubus</taxon>
    </lineage>
</organism>
<reference evidence="2 3" key="1">
    <citation type="journal article" date="2023" name="G3 (Bethesda)">
        <title>A chromosome-length genome assembly and annotation of blackberry (Rubus argutus, cv. 'Hillquist').</title>
        <authorList>
            <person name="Bruna T."/>
            <person name="Aryal R."/>
            <person name="Dudchenko O."/>
            <person name="Sargent D.J."/>
            <person name="Mead D."/>
            <person name="Buti M."/>
            <person name="Cavallini A."/>
            <person name="Hytonen T."/>
            <person name="Andres J."/>
            <person name="Pham M."/>
            <person name="Weisz D."/>
            <person name="Mascagni F."/>
            <person name="Usai G."/>
            <person name="Natali L."/>
            <person name="Bassil N."/>
            <person name="Fernandez G.E."/>
            <person name="Lomsadze A."/>
            <person name="Armour M."/>
            <person name="Olukolu B."/>
            <person name="Poorten T."/>
            <person name="Britton C."/>
            <person name="Davik J."/>
            <person name="Ashrafi H."/>
            <person name="Aiden E.L."/>
            <person name="Borodovsky M."/>
            <person name="Worthington M."/>
        </authorList>
    </citation>
    <scope>NUCLEOTIDE SEQUENCE [LARGE SCALE GENOMIC DNA]</scope>
    <source>
        <strain evidence="2">PI 553951</strain>
    </source>
</reference>
<sequence>MSRPFQSLKQHRRVQPALPATASPVLSSGVATPSPNSSARSISDAAKNSSPAMHLPATDVGILSPPIKTTDWNRNQKKKEMEMREKSSPLPLQFASPATPFHRRRRSSSPLDLHRTRVR</sequence>
<feature type="compositionally biased region" description="Polar residues" evidence="1">
    <location>
        <begin position="24"/>
        <end position="51"/>
    </location>
</feature>
<feature type="region of interest" description="Disordered" evidence="1">
    <location>
        <begin position="1"/>
        <end position="119"/>
    </location>
</feature>
<feature type="compositionally biased region" description="Basic and acidic residues" evidence="1">
    <location>
        <begin position="78"/>
        <end position="87"/>
    </location>
</feature>
<proteinExistence type="predicted"/>
<evidence type="ECO:0000256" key="1">
    <source>
        <dbReference type="SAM" id="MobiDB-lite"/>
    </source>
</evidence>
<dbReference type="Proteomes" id="UP001457282">
    <property type="component" value="Unassembled WGS sequence"/>
</dbReference>
<gene>
    <name evidence="2" type="ORF">M0R45_005043</name>
</gene>
<name>A0AAW1YM39_RUBAR</name>